<protein>
    <submittedName>
        <fullName evidence="8">MFS transporter</fullName>
    </submittedName>
</protein>
<feature type="transmembrane region" description="Helical" evidence="6">
    <location>
        <begin position="41"/>
        <end position="60"/>
    </location>
</feature>
<dbReference type="OrthoDB" id="7200137at2"/>
<proteinExistence type="predicted"/>
<dbReference type="PANTHER" id="PTHR11360">
    <property type="entry name" value="MONOCARBOXYLATE TRANSPORTER"/>
    <property type="match status" value="1"/>
</dbReference>
<dbReference type="RefSeq" id="WP_123165667.1">
    <property type="nucleotide sequence ID" value="NZ_RIAX01000007.1"/>
</dbReference>
<evidence type="ECO:0000313" key="9">
    <source>
        <dbReference type="Proteomes" id="UP000275473"/>
    </source>
</evidence>
<dbReference type="InterPro" id="IPR011701">
    <property type="entry name" value="MFS"/>
</dbReference>
<dbReference type="GO" id="GO:0022857">
    <property type="term" value="F:transmembrane transporter activity"/>
    <property type="evidence" value="ECO:0007669"/>
    <property type="project" value="InterPro"/>
</dbReference>
<keyword evidence="4 6" id="KW-1133">Transmembrane helix</keyword>
<evidence type="ECO:0000256" key="6">
    <source>
        <dbReference type="SAM" id="Phobius"/>
    </source>
</evidence>
<evidence type="ECO:0000256" key="3">
    <source>
        <dbReference type="ARBA" id="ARBA00022692"/>
    </source>
</evidence>
<dbReference type="AlphaFoldDB" id="A0A3M8P692"/>
<feature type="transmembrane region" description="Helical" evidence="6">
    <location>
        <begin position="7"/>
        <end position="29"/>
    </location>
</feature>
<gene>
    <name evidence="8" type="ORF">EEX84_10900</name>
</gene>
<comment type="subcellular location">
    <subcellularLocation>
        <location evidence="1">Cell membrane</location>
        <topology evidence="1">Multi-pass membrane protein</topology>
    </subcellularLocation>
</comment>
<feature type="transmembrane region" description="Helical" evidence="6">
    <location>
        <begin position="210"/>
        <end position="228"/>
    </location>
</feature>
<dbReference type="PANTHER" id="PTHR11360:SF308">
    <property type="entry name" value="BLL3089 PROTEIN"/>
    <property type="match status" value="1"/>
</dbReference>
<keyword evidence="2" id="KW-0813">Transport</keyword>
<feature type="transmembrane region" description="Helical" evidence="6">
    <location>
        <begin position="341"/>
        <end position="359"/>
    </location>
</feature>
<sequence>MITRQTILFLGISQLICWGISFYLIAAFGDYISQDLGWESSTVYGGFSAALIIMAITSPLTGRLIDQYGGRIVMTVGSVLLAFSCTGIALSQTIPNYYVSWVLLGFAMRLTLYDAAFASLARIGGAAAKRPISQITLLGGLASTLFWPIGFFLAETFGWRAALLVYAGFALSTVPLHLSIPKNRFEEQQPDAENPIPHPPASAGNARERMIAASLYTLIFTVLNFLNAGMSTHMISLLAGLGLTAAASVWISTLRGIGQSLARLCEVVFGRRLHPITLTVAASAVLPVGFAIGLFSGQFLTAAFFFAFLFGAGNGLMTITRGTLPLVLFDHKTYGSLVGKLLVPGFLLSAVAPLAYTFLIEHFGENGALNFSVLLAFLVFCASVILRFRFFKVNEDRDL</sequence>
<evidence type="ECO:0000256" key="1">
    <source>
        <dbReference type="ARBA" id="ARBA00004651"/>
    </source>
</evidence>
<dbReference type="SUPFAM" id="SSF103473">
    <property type="entry name" value="MFS general substrate transporter"/>
    <property type="match status" value="1"/>
</dbReference>
<dbReference type="Proteomes" id="UP000275473">
    <property type="component" value="Unassembled WGS sequence"/>
</dbReference>
<dbReference type="PROSITE" id="PS50850">
    <property type="entry name" value="MFS"/>
    <property type="match status" value="1"/>
</dbReference>
<evidence type="ECO:0000256" key="4">
    <source>
        <dbReference type="ARBA" id="ARBA00022989"/>
    </source>
</evidence>
<dbReference type="GO" id="GO:0005886">
    <property type="term" value="C:plasma membrane"/>
    <property type="evidence" value="ECO:0007669"/>
    <property type="project" value="UniProtKB-SubCell"/>
</dbReference>
<feature type="transmembrane region" description="Helical" evidence="6">
    <location>
        <begin position="98"/>
        <end position="123"/>
    </location>
</feature>
<organism evidence="8 9">
    <name type="scientific">Planococcus salinus</name>
    <dbReference type="NCBI Taxonomy" id="1848460"/>
    <lineage>
        <taxon>Bacteria</taxon>
        <taxon>Bacillati</taxon>
        <taxon>Bacillota</taxon>
        <taxon>Bacilli</taxon>
        <taxon>Bacillales</taxon>
        <taxon>Caryophanaceae</taxon>
        <taxon>Planococcus</taxon>
    </lineage>
</organism>
<feature type="transmembrane region" description="Helical" evidence="6">
    <location>
        <begin position="302"/>
        <end position="329"/>
    </location>
</feature>
<evidence type="ECO:0000313" key="8">
    <source>
        <dbReference type="EMBL" id="RNF39199.1"/>
    </source>
</evidence>
<keyword evidence="3 6" id="KW-0812">Transmembrane</keyword>
<dbReference type="InterPro" id="IPR020846">
    <property type="entry name" value="MFS_dom"/>
</dbReference>
<accession>A0A3M8P692</accession>
<keyword evidence="9" id="KW-1185">Reference proteome</keyword>
<dbReference type="Gene3D" id="1.20.1250.20">
    <property type="entry name" value="MFS general substrate transporter like domains"/>
    <property type="match status" value="1"/>
</dbReference>
<evidence type="ECO:0000259" key="7">
    <source>
        <dbReference type="PROSITE" id="PS50850"/>
    </source>
</evidence>
<dbReference type="InterPro" id="IPR050327">
    <property type="entry name" value="Proton-linked_MCT"/>
</dbReference>
<keyword evidence="5 6" id="KW-0472">Membrane</keyword>
<dbReference type="Pfam" id="PF07690">
    <property type="entry name" value="MFS_1"/>
    <property type="match status" value="1"/>
</dbReference>
<feature type="transmembrane region" description="Helical" evidence="6">
    <location>
        <begin position="371"/>
        <end position="390"/>
    </location>
</feature>
<comment type="caution">
    <text evidence="8">The sequence shown here is derived from an EMBL/GenBank/DDBJ whole genome shotgun (WGS) entry which is preliminary data.</text>
</comment>
<evidence type="ECO:0000256" key="5">
    <source>
        <dbReference type="ARBA" id="ARBA00023136"/>
    </source>
</evidence>
<feature type="transmembrane region" description="Helical" evidence="6">
    <location>
        <begin position="72"/>
        <end position="92"/>
    </location>
</feature>
<feature type="transmembrane region" description="Helical" evidence="6">
    <location>
        <begin position="135"/>
        <end position="153"/>
    </location>
</feature>
<reference evidence="8 9" key="1">
    <citation type="journal article" date="2018" name="Int. J. Syst. Evol. Microbiol.">
        <title>Planococcus salinus sp. nov., a moderately halophilic bacterium isolated from a saline-alkali soil.</title>
        <authorList>
            <person name="Gan L."/>
        </authorList>
    </citation>
    <scope>NUCLEOTIDE SEQUENCE [LARGE SCALE GENOMIC DNA]</scope>
    <source>
        <strain evidence="8 9">LCB217</strain>
    </source>
</reference>
<name>A0A3M8P692_9BACL</name>
<dbReference type="EMBL" id="RIAX01000007">
    <property type="protein sequence ID" value="RNF39199.1"/>
    <property type="molecule type" value="Genomic_DNA"/>
</dbReference>
<feature type="transmembrane region" description="Helical" evidence="6">
    <location>
        <begin position="234"/>
        <end position="254"/>
    </location>
</feature>
<dbReference type="InterPro" id="IPR036259">
    <property type="entry name" value="MFS_trans_sf"/>
</dbReference>
<evidence type="ECO:0000256" key="2">
    <source>
        <dbReference type="ARBA" id="ARBA00022448"/>
    </source>
</evidence>
<feature type="domain" description="Major facilitator superfamily (MFS) profile" evidence="7">
    <location>
        <begin position="7"/>
        <end position="397"/>
    </location>
</feature>
<feature type="transmembrane region" description="Helical" evidence="6">
    <location>
        <begin position="275"/>
        <end position="296"/>
    </location>
</feature>
<feature type="transmembrane region" description="Helical" evidence="6">
    <location>
        <begin position="159"/>
        <end position="178"/>
    </location>
</feature>